<dbReference type="OrthoDB" id="4368687at2759"/>
<protein>
    <submittedName>
        <fullName evidence="5">Reverse transcriptase</fullName>
    </submittedName>
</protein>
<keyword evidence="1" id="KW-0479">Metal-binding</keyword>
<organism evidence="5 6">
    <name type="scientific">Penicillium patulum</name>
    <name type="common">Penicillium griseofulvum</name>
    <dbReference type="NCBI Taxonomy" id="5078"/>
    <lineage>
        <taxon>Eukaryota</taxon>
        <taxon>Fungi</taxon>
        <taxon>Dikarya</taxon>
        <taxon>Ascomycota</taxon>
        <taxon>Pezizomycotina</taxon>
        <taxon>Eurotiomycetes</taxon>
        <taxon>Eurotiomycetidae</taxon>
        <taxon>Eurotiales</taxon>
        <taxon>Aspergillaceae</taxon>
        <taxon>Penicillium</taxon>
    </lineage>
</organism>
<name>A0A135L861_PENPA</name>
<dbReference type="GeneID" id="63712587"/>
<evidence type="ECO:0000313" key="5">
    <source>
        <dbReference type="EMBL" id="KXG45143.1"/>
    </source>
</evidence>
<dbReference type="PROSITE" id="PS50158">
    <property type="entry name" value="ZF_CCHC"/>
    <property type="match status" value="1"/>
</dbReference>
<dbReference type="EMBL" id="LHQR01000073">
    <property type="protein sequence ID" value="KXG45143.1"/>
    <property type="molecule type" value="Genomic_DNA"/>
</dbReference>
<keyword evidence="5" id="KW-0808">Transferase</keyword>
<dbReference type="Pfam" id="PF00075">
    <property type="entry name" value="RNase_H"/>
    <property type="match status" value="1"/>
</dbReference>
<dbReference type="PANTHER" id="PTHR33481">
    <property type="entry name" value="REVERSE TRANSCRIPTASE"/>
    <property type="match status" value="1"/>
</dbReference>
<dbReference type="InterPro" id="IPR036397">
    <property type="entry name" value="RNaseH_sf"/>
</dbReference>
<feature type="region of interest" description="Disordered" evidence="2">
    <location>
        <begin position="1"/>
        <end position="47"/>
    </location>
</feature>
<dbReference type="InterPro" id="IPR001878">
    <property type="entry name" value="Znf_CCHC"/>
</dbReference>
<proteinExistence type="predicted"/>
<evidence type="ECO:0000259" key="4">
    <source>
        <dbReference type="PROSITE" id="PS50879"/>
    </source>
</evidence>
<keyword evidence="1" id="KW-0862">Zinc</keyword>
<feature type="region of interest" description="Disordered" evidence="2">
    <location>
        <begin position="1063"/>
        <end position="1083"/>
    </location>
</feature>
<evidence type="ECO:0000256" key="1">
    <source>
        <dbReference type="PROSITE-ProRule" id="PRU00047"/>
    </source>
</evidence>
<dbReference type="GO" id="GO:0008270">
    <property type="term" value="F:zinc ion binding"/>
    <property type="evidence" value="ECO:0007669"/>
    <property type="project" value="UniProtKB-KW"/>
</dbReference>
<dbReference type="GO" id="GO:0004523">
    <property type="term" value="F:RNA-DNA hybrid ribonuclease activity"/>
    <property type="evidence" value="ECO:0007669"/>
    <property type="project" value="InterPro"/>
</dbReference>
<accession>A0A135L861</accession>
<gene>
    <name evidence="5" type="ORF">PGRI_095740</name>
</gene>
<dbReference type="PANTHER" id="PTHR33481:SF1">
    <property type="entry name" value="ENDONUCLEASE_EXONUCLEASE_PHOSPHATASE DOMAIN-CONTAINING PROTEIN-RELATED"/>
    <property type="match status" value="1"/>
</dbReference>
<dbReference type="Gene3D" id="3.30.420.10">
    <property type="entry name" value="Ribonuclease H-like superfamily/Ribonuclease H"/>
    <property type="match status" value="1"/>
</dbReference>
<dbReference type="STRING" id="5078.A0A135L861"/>
<reference evidence="5 6" key="1">
    <citation type="journal article" date="2016" name="BMC Genomics">
        <title>Genome sequencing and secondary metabolism of the postharvest pathogen Penicillium griseofulvum.</title>
        <authorList>
            <person name="Banani H."/>
            <person name="Marcet-Houben M."/>
            <person name="Ballester A.R."/>
            <person name="Abbruscato P."/>
            <person name="Gonzalez-Candelas L."/>
            <person name="Gabaldon T."/>
            <person name="Spadaro D."/>
        </authorList>
    </citation>
    <scope>NUCLEOTIDE SEQUENCE [LARGE SCALE GENOMIC DNA]</scope>
    <source>
        <strain evidence="5 6">PG3</strain>
    </source>
</reference>
<evidence type="ECO:0000256" key="2">
    <source>
        <dbReference type="SAM" id="MobiDB-lite"/>
    </source>
</evidence>
<dbReference type="Proteomes" id="UP000070168">
    <property type="component" value="Unassembled WGS sequence"/>
</dbReference>
<keyword evidence="5" id="KW-0548">Nucleotidyltransferase</keyword>
<feature type="domain" description="CCHC-type" evidence="3">
    <location>
        <begin position="349"/>
        <end position="365"/>
    </location>
</feature>
<keyword evidence="1" id="KW-0863">Zinc-finger</keyword>
<evidence type="ECO:0000313" key="6">
    <source>
        <dbReference type="Proteomes" id="UP000070168"/>
    </source>
</evidence>
<dbReference type="InterPro" id="IPR012337">
    <property type="entry name" value="RNaseH-like_sf"/>
</dbReference>
<evidence type="ECO:0000259" key="3">
    <source>
        <dbReference type="PROSITE" id="PS50158"/>
    </source>
</evidence>
<keyword evidence="6" id="KW-1185">Reference proteome</keyword>
<feature type="domain" description="RNase H type-1" evidence="4">
    <location>
        <begin position="754"/>
        <end position="901"/>
    </location>
</feature>
<comment type="caution">
    <text evidence="5">The sequence shown here is derived from an EMBL/GenBank/DDBJ whole genome shotgun (WGS) entry which is preliminary data.</text>
</comment>
<dbReference type="GO" id="GO:0003676">
    <property type="term" value="F:nucleic acid binding"/>
    <property type="evidence" value="ECO:0007669"/>
    <property type="project" value="InterPro"/>
</dbReference>
<dbReference type="RefSeq" id="XP_040643679.1">
    <property type="nucleotide sequence ID" value="XM_040797287.1"/>
</dbReference>
<dbReference type="SUPFAM" id="SSF53098">
    <property type="entry name" value="Ribonuclease H-like"/>
    <property type="match status" value="1"/>
</dbReference>
<feature type="compositionally biased region" description="Pro residues" evidence="2">
    <location>
        <begin position="1"/>
        <end position="12"/>
    </location>
</feature>
<sequence>MADPPTGGPEPSPTNTQRGARLFTREDFEPIVPRKRRSPRNGNEATAIAYSNPEFAGSEDNNGRVTTKEVRQLINSLKEIITNQTTVIESTKAEILEVKHDQNVLRDQNEKLHEEIRALRERIETLTPASSTRSWAAVAAGGGSGLTQPSHQPPEREQSCIRISTQRSLVDPRDNDTTDGNTFGRYLPTEVANTHIRTALQNTPTTQDTQVAGIGTTKTGYVIRFKDPESAEVARNNTEWLSELGNSTKLVKPRFGVMVHRTPTGDFDLENASTQAIAKIMEENDLVEQGFQIEELAWLKRKDKVLGKFASLGIWFDSAEGAEYMLNNGLVVDQRYIGSVQRREIKKKRCFRCQRFGHLAWSCKETPRCGHCAGQHERQRCPPGLNMMKSGPRMEALINRKWIASFMSDRHANIGFDDFRTETQSLENAGLAQGSPLSPILFAFFNADLVDQPVDSHGGASAFIDDYFRWRVGRSVEENLVKIQSEDVPRIEEWARQTGSCFAAEKTELIHLTRKRGQHTEGRIIFDGADVKPSPTAKLLGVVFDQGLRWKEHVQQTIKRATKTTIALSGLRHMRPEQMRQLYQACVTPVVDYASTVWHDPLRDKTHLRHLNTVQRASLIRILSAFRTVATITLEIEAYILPTHLRLRHRAQRTIARLYTLPRDHPIWGALSRAQNRRNQSRRGHLVHSSADHVGSYARFPLAEALKTMDVDRLNELETIDPRPLPPWRPDAFTEIELEHDRETARERAEVAGNRSDIVVYSDASGREGHLGAAIVALNDNDEVTESQQVQVGSMERWSVHVAELIGIFCAISMVFKLAHQRAIVGNQRQATATILCDSRSALQATQNVRNRSGQRIIHAILQAATEVQARHVALRLQWMPGHCGNVGNEAADRLAKEAAQPGKTHPFRPLLTRENAFLRGKIHAQWEQEWNSSTKGAHLRKVDGALPARHTRKLYGNLPRNRAYLLTQLRTGHNWLSTYAKRLGFRNDDRCECGAQETVSHVLLECPNLRDLRTELRRNVGDAMYSVSSLLGGSNEGERGEPDTVSRAKTVQAVLDFAEASQRFRSRAPQGQPNNGSGNGPG</sequence>
<dbReference type="CDD" id="cd09276">
    <property type="entry name" value="Rnase_HI_RT_non_LTR"/>
    <property type="match status" value="1"/>
</dbReference>
<dbReference type="AlphaFoldDB" id="A0A135L861"/>
<dbReference type="InterPro" id="IPR002156">
    <property type="entry name" value="RNaseH_domain"/>
</dbReference>
<dbReference type="GO" id="GO:0003964">
    <property type="term" value="F:RNA-directed DNA polymerase activity"/>
    <property type="evidence" value="ECO:0007669"/>
    <property type="project" value="UniProtKB-KW"/>
</dbReference>
<dbReference type="OMA" id="VANTHIR"/>
<dbReference type="PROSITE" id="PS50879">
    <property type="entry name" value="RNASE_H_1"/>
    <property type="match status" value="1"/>
</dbReference>
<keyword evidence="5" id="KW-0695">RNA-directed DNA polymerase</keyword>